<dbReference type="Proteomes" id="UP000636709">
    <property type="component" value="Unassembled WGS sequence"/>
</dbReference>
<dbReference type="EMBL" id="JACEFO010002118">
    <property type="protein sequence ID" value="KAF8680808.1"/>
    <property type="molecule type" value="Genomic_DNA"/>
</dbReference>
<sequence>MEDAPVSHPNIPPEATDSIANEAAGAQRNNDKAVLLSKKVWLDIKMRRLKGVHGVQLAEKSVPTSNKRSLMERLPMLVRMSGIGLGDSDDDKPLVGKRELPLSRGNQLSPACATQNQKESISEGQFRIYGKAPRIGFET</sequence>
<feature type="region of interest" description="Disordered" evidence="1">
    <location>
        <begin position="1"/>
        <end position="29"/>
    </location>
</feature>
<proteinExistence type="predicted"/>
<evidence type="ECO:0000256" key="1">
    <source>
        <dbReference type="SAM" id="MobiDB-lite"/>
    </source>
</evidence>
<protein>
    <submittedName>
        <fullName evidence="2">Uncharacterized protein</fullName>
    </submittedName>
</protein>
<reference evidence="2" key="1">
    <citation type="submission" date="2020-07" db="EMBL/GenBank/DDBJ databases">
        <title>Genome sequence and genetic diversity analysis of an under-domesticated orphan crop, white fonio (Digitaria exilis).</title>
        <authorList>
            <person name="Bennetzen J.L."/>
            <person name="Chen S."/>
            <person name="Ma X."/>
            <person name="Wang X."/>
            <person name="Yssel A.E.J."/>
            <person name="Chaluvadi S.R."/>
            <person name="Johnson M."/>
            <person name="Gangashetty P."/>
            <person name="Hamidou F."/>
            <person name="Sanogo M.D."/>
            <person name="Zwaenepoel A."/>
            <person name="Wallace J."/>
            <person name="Van De Peer Y."/>
            <person name="Van Deynze A."/>
        </authorList>
    </citation>
    <scope>NUCLEOTIDE SEQUENCE</scope>
    <source>
        <tissue evidence="2">Leaves</tissue>
    </source>
</reference>
<feature type="compositionally biased region" description="Basic and acidic residues" evidence="1">
    <location>
        <begin position="91"/>
        <end position="101"/>
    </location>
</feature>
<feature type="compositionally biased region" description="Polar residues" evidence="1">
    <location>
        <begin position="104"/>
        <end position="117"/>
    </location>
</feature>
<dbReference type="AlphaFoldDB" id="A0A835AZS8"/>
<name>A0A835AZS8_9POAL</name>
<feature type="region of interest" description="Disordered" evidence="1">
    <location>
        <begin position="83"/>
        <end position="117"/>
    </location>
</feature>
<accession>A0A835AZS8</accession>
<comment type="caution">
    <text evidence="2">The sequence shown here is derived from an EMBL/GenBank/DDBJ whole genome shotgun (WGS) entry which is preliminary data.</text>
</comment>
<organism evidence="2 3">
    <name type="scientific">Digitaria exilis</name>
    <dbReference type="NCBI Taxonomy" id="1010633"/>
    <lineage>
        <taxon>Eukaryota</taxon>
        <taxon>Viridiplantae</taxon>
        <taxon>Streptophyta</taxon>
        <taxon>Embryophyta</taxon>
        <taxon>Tracheophyta</taxon>
        <taxon>Spermatophyta</taxon>
        <taxon>Magnoliopsida</taxon>
        <taxon>Liliopsida</taxon>
        <taxon>Poales</taxon>
        <taxon>Poaceae</taxon>
        <taxon>PACMAD clade</taxon>
        <taxon>Panicoideae</taxon>
        <taxon>Panicodae</taxon>
        <taxon>Paniceae</taxon>
        <taxon>Anthephorinae</taxon>
        <taxon>Digitaria</taxon>
    </lineage>
</organism>
<evidence type="ECO:0000313" key="3">
    <source>
        <dbReference type="Proteomes" id="UP000636709"/>
    </source>
</evidence>
<keyword evidence="3" id="KW-1185">Reference proteome</keyword>
<dbReference type="OrthoDB" id="608866at2759"/>
<evidence type="ECO:0000313" key="2">
    <source>
        <dbReference type="EMBL" id="KAF8680808.1"/>
    </source>
</evidence>
<gene>
    <name evidence="2" type="ORF">HU200_045546</name>
</gene>